<feature type="region of interest" description="Disordered" evidence="4">
    <location>
        <begin position="439"/>
        <end position="510"/>
    </location>
</feature>
<feature type="repeat" description="TPR" evidence="3">
    <location>
        <begin position="71"/>
        <end position="104"/>
    </location>
</feature>
<dbReference type="Pfam" id="PF13432">
    <property type="entry name" value="TPR_16"/>
    <property type="match status" value="1"/>
</dbReference>
<name>A0ABR2L1V6_9EUKA</name>
<evidence type="ECO:0000256" key="2">
    <source>
        <dbReference type="ARBA" id="ARBA00022803"/>
    </source>
</evidence>
<dbReference type="PANTHER" id="PTHR45831:SF2">
    <property type="entry name" value="LD24721P"/>
    <property type="match status" value="1"/>
</dbReference>
<dbReference type="SUPFAM" id="SSF48452">
    <property type="entry name" value="TPR-like"/>
    <property type="match status" value="1"/>
</dbReference>
<dbReference type="Pfam" id="PF13181">
    <property type="entry name" value="TPR_8"/>
    <property type="match status" value="1"/>
</dbReference>
<evidence type="ECO:0000313" key="5">
    <source>
        <dbReference type="EMBL" id="KAK8896702.1"/>
    </source>
</evidence>
<dbReference type="EMBL" id="JAPFFF010000002">
    <property type="protein sequence ID" value="KAK8896702.1"/>
    <property type="molecule type" value="Genomic_DNA"/>
</dbReference>
<organism evidence="5 6">
    <name type="scientific">Tritrichomonas musculus</name>
    <dbReference type="NCBI Taxonomy" id="1915356"/>
    <lineage>
        <taxon>Eukaryota</taxon>
        <taxon>Metamonada</taxon>
        <taxon>Parabasalia</taxon>
        <taxon>Tritrichomonadida</taxon>
        <taxon>Tritrichomonadidae</taxon>
        <taxon>Tritrichomonas</taxon>
    </lineage>
</organism>
<evidence type="ECO:0000256" key="1">
    <source>
        <dbReference type="ARBA" id="ARBA00022737"/>
    </source>
</evidence>
<feature type="repeat" description="TPR" evidence="3">
    <location>
        <begin position="3"/>
        <end position="36"/>
    </location>
</feature>
<evidence type="ECO:0000256" key="4">
    <source>
        <dbReference type="SAM" id="MobiDB-lite"/>
    </source>
</evidence>
<evidence type="ECO:0000313" key="6">
    <source>
        <dbReference type="Proteomes" id="UP001470230"/>
    </source>
</evidence>
<sequence>MTSENYYSQGNASFAIHDYSQAICFYTVAIEMNPNDLNLYRCRFISYLKNNQIDNAINDAHHMIQINPQSEIGFICLGISLFTQKQFDQAEDFFVKALKISPQNESAHKYLEKIQRLRQDKQSRDTHQLQQIIKEYQANPSSMSNYSGKITTIDTLNNYLNTFDRPLMITYRSNNHNTSDHSTELLHQAQTKYNQKNYTDTIDICTEAIKQLNDNSPISTIHSLFQLITLSYTETGDCKSAIAYSSNFYQLMKSRGIEMTQTDKKFSKYFKIASLHLNDRLKQKEALKRYKHSKSDLPMPLFFQQEAEELIKNNQFNEAIEKVDESLSLLPHDAALFMLRARAKLKLDDLQGAARDSKKAAKLNPNLADAFNLQARCFLMKGRTDEAIMLVDKALAVDQENSESVSLLQEIEAFINEQEQRILRQKEELLRRQQEEQERRLRQMEQQEAQHQTDAQTAAGVEGNREQQQPDAVAVNVLMRPPSNPPGNDEAAPTCQGAAGPHPPTHDTYH</sequence>
<accession>A0ABR2L1V6</accession>
<keyword evidence="1" id="KW-0677">Repeat</keyword>
<comment type="caution">
    <text evidence="5">The sequence shown here is derived from an EMBL/GenBank/DDBJ whole genome shotgun (WGS) entry which is preliminary data.</text>
</comment>
<dbReference type="InterPro" id="IPR019734">
    <property type="entry name" value="TPR_rpt"/>
</dbReference>
<protein>
    <recommendedName>
        <fullName evidence="7">TPR Domain containing protein</fullName>
    </recommendedName>
</protein>
<gene>
    <name evidence="5" type="ORF">M9Y10_014617</name>
</gene>
<reference evidence="5 6" key="1">
    <citation type="submission" date="2024-04" db="EMBL/GenBank/DDBJ databases">
        <title>Tritrichomonas musculus Genome.</title>
        <authorList>
            <person name="Alves-Ferreira E."/>
            <person name="Grigg M."/>
            <person name="Lorenzi H."/>
            <person name="Galac M."/>
        </authorList>
    </citation>
    <scope>NUCLEOTIDE SEQUENCE [LARGE SCALE GENOMIC DNA]</scope>
    <source>
        <strain evidence="5 6">EAF2021</strain>
    </source>
</reference>
<evidence type="ECO:0000256" key="3">
    <source>
        <dbReference type="PROSITE-ProRule" id="PRU00339"/>
    </source>
</evidence>
<dbReference type="PANTHER" id="PTHR45831">
    <property type="entry name" value="LD24721P"/>
    <property type="match status" value="1"/>
</dbReference>
<dbReference type="InterPro" id="IPR047150">
    <property type="entry name" value="SGT"/>
</dbReference>
<keyword evidence="6" id="KW-1185">Reference proteome</keyword>
<dbReference type="Gene3D" id="1.25.40.10">
    <property type="entry name" value="Tetratricopeptide repeat domain"/>
    <property type="match status" value="2"/>
</dbReference>
<dbReference type="InterPro" id="IPR011990">
    <property type="entry name" value="TPR-like_helical_dom_sf"/>
</dbReference>
<dbReference type="Proteomes" id="UP001470230">
    <property type="component" value="Unassembled WGS sequence"/>
</dbReference>
<dbReference type="PROSITE" id="PS50005">
    <property type="entry name" value="TPR"/>
    <property type="match status" value="3"/>
</dbReference>
<feature type="repeat" description="TPR" evidence="3">
    <location>
        <begin position="368"/>
        <end position="401"/>
    </location>
</feature>
<dbReference type="SMART" id="SM00028">
    <property type="entry name" value="TPR"/>
    <property type="match status" value="7"/>
</dbReference>
<keyword evidence="2 3" id="KW-0802">TPR repeat</keyword>
<proteinExistence type="predicted"/>
<evidence type="ECO:0008006" key="7">
    <source>
        <dbReference type="Google" id="ProtNLM"/>
    </source>
</evidence>